<dbReference type="Proteomes" id="UP001174936">
    <property type="component" value="Unassembled WGS sequence"/>
</dbReference>
<dbReference type="AlphaFoldDB" id="A0AA40CM04"/>
<comment type="caution">
    <text evidence="1">The sequence shown here is derived from an EMBL/GenBank/DDBJ whole genome shotgun (WGS) entry which is preliminary data.</text>
</comment>
<sequence>MDARKNKFYNDTLTIAKDWNYNCELENLAPLEMEYHDILADLYGLKGDLENAVRYARMSLDGWGRFGSVDYGQLENARRTFMRLWSEQEAKNEKLRG</sequence>
<proteinExistence type="predicted"/>
<keyword evidence="2" id="KW-1185">Reference proteome</keyword>
<organism evidence="1 2">
    <name type="scientific">Cercophora newfieldiana</name>
    <dbReference type="NCBI Taxonomy" id="92897"/>
    <lineage>
        <taxon>Eukaryota</taxon>
        <taxon>Fungi</taxon>
        <taxon>Dikarya</taxon>
        <taxon>Ascomycota</taxon>
        <taxon>Pezizomycotina</taxon>
        <taxon>Sordariomycetes</taxon>
        <taxon>Sordariomycetidae</taxon>
        <taxon>Sordariales</taxon>
        <taxon>Lasiosphaeriaceae</taxon>
        <taxon>Cercophora</taxon>
    </lineage>
</organism>
<protein>
    <submittedName>
        <fullName evidence="1">Uncharacterized protein</fullName>
    </submittedName>
</protein>
<accession>A0AA40CM04</accession>
<dbReference type="EMBL" id="JAULSV010000006">
    <property type="protein sequence ID" value="KAK0641914.1"/>
    <property type="molecule type" value="Genomic_DNA"/>
</dbReference>
<reference evidence="1" key="1">
    <citation type="submission" date="2023-06" db="EMBL/GenBank/DDBJ databases">
        <title>Genome-scale phylogeny and comparative genomics of the fungal order Sordariales.</title>
        <authorList>
            <consortium name="Lawrence Berkeley National Laboratory"/>
            <person name="Hensen N."/>
            <person name="Bonometti L."/>
            <person name="Westerberg I."/>
            <person name="Brannstrom I.O."/>
            <person name="Guillou S."/>
            <person name="Cros-Aarteil S."/>
            <person name="Calhoun S."/>
            <person name="Haridas S."/>
            <person name="Kuo A."/>
            <person name="Mondo S."/>
            <person name="Pangilinan J."/>
            <person name="Riley R."/>
            <person name="Labutti K."/>
            <person name="Andreopoulos B."/>
            <person name="Lipzen A."/>
            <person name="Chen C."/>
            <person name="Yanf M."/>
            <person name="Daum C."/>
            <person name="Ng V."/>
            <person name="Clum A."/>
            <person name="Steindorff A."/>
            <person name="Ohm R."/>
            <person name="Martin F."/>
            <person name="Silar P."/>
            <person name="Natvig D."/>
            <person name="Lalanne C."/>
            <person name="Gautier V."/>
            <person name="Ament-Velasquez S.L."/>
            <person name="Kruys A."/>
            <person name="Hutchinson M.I."/>
            <person name="Powell A.J."/>
            <person name="Barry K."/>
            <person name="Miller A.N."/>
            <person name="Grigoriev I.V."/>
            <person name="Debuchy R."/>
            <person name="Gladieux P."/>
            <person name="Thoren M.H."/>
            <person name="Johannesson H."/>
        </authorList>
    </citation>
    <scope>NUCLEOTIDE SEQUENCE</scope>
    <source>
        <strain evidence="1">SMH2532-1</strain>
    </source>
</reference>
<gene>
    <name evidence="1" type="ORF">B0T16DRAFT_420722</name>
</gene>
<evidence type="ECO:0000313" key="1">
    <source>
        <dbReference type="EMBL" id="KAK0641914.1"/>
    </source>
</evidence>
<evidence type="ECO:0000313" key="2">
    <source>
        <dbReference type="Proteomes" id="UP001174936"/>
    </source>
</evidence>
<name>A0AA40CM04_9PEZI</name>